<dbReference type="Proteomes" id="UP000001460">
    <property type="component" value="Unassembled WGS sequence"/>
</dbReference>
<proteinExistence type="predicted"/>
<protein>
    <recommendedName>
        <fullName evidence="3">DUF4378 domain-containing protein</fullName>
    </recommendedName>
</protein>
<dbReference type="GeneID" id="6996851"/>
<dbReference type="OrthoDB" id="340661at2759"/>
<name>B6AGV5_CRYMR</name>
<evidence type="ECO:0000313" key="2">
    <source>
        <dbReference type="Proteomes" id="UP000001460"/>
    </source>
</evidence>
<dbReference type="AlphaFoldDB" id="B6AGV5"/>
<reference evidence="1" key="1">
    <citation type="submission" date="2008-06" db="EMBL/GenBank/DDBJ databases">
        <authorList>
            <person name="Lorenzi H."/>
            <person name="Inman J."/>
            <person name="Miller J."/>
            <person name="Schobel S."/>
            <person name="Amedeo P."/>
            <person name="Caler E.V."/>
            <person name="da Silva J."/>
        </authorList>
    </citation>
    <scope>NUCLEOTIDE SEQUENCE [LARGE SCALE GENOMIC DNA]</scope>
    <source>
        <strain evidence="1">RN66</strain>
    </source>
</reference>
<dbReference type="OMA" id="WECTEIG"/>
<keyword evidence="2" id="KW-1185">Reference proteome</keyword>
<dbReference type="RefSeq" id="XP_002141795.1">
    <property type="nucleotide sequence ID" value="XM_002141759.1"/>
</dbReference>
<dbReference type="VEuPathDB" id="CryptoDB:CMU_036190"/>
<dbReference type="EMBL" id="DS989733">
    <property type="protein sequence ID" value="EEA07446.1"/>
    <property type="molecule type" value="Genomic_DNA"/>
</dbReference>
<organism evidence="1 2">
    <name type="scientific">Cryptosporidium muris (strain RN66)</name>
    <dbReference type="NCBI Taxonomy" id="441375"/>
    <lineage>
        <taxon>Eukaryota</taxon>
        <taxon>Sar</taxon>
        <taxon>Alveolata</taxon>
        <taxon>Apicomplexa</taxon>
        <taxon>Conoidasida</taxon>
        <taxon>Coccidia</taxon>
        <taxon>Eucoccidiorida</taxon>
        <taxon>Eimeriorina</taxon>
        <taxon>Cryptosporidiidae</taxon>
        <taxon>Cryptosporidium</taxon>
    </lineage>
</organism>
<evidence type="ECO:0008006" key="3">
    <source>
        <dbReference type="Google" id="ProtNLM"/>
    </source>
</evidence>
<gene>
    <name evidence="1" type="ORF">CMU_036190</name>
</gene>
<evidence type="ECO:0000313" key="1">
    <source>
        <dbReference type="EMBL" id="EEA07446.1"/>
    </source>
</evidence>
<accession>B6AGV5</accession>
<sequence>MWEFKYKDNRFLRLQEELVNPTNVNNNFVDRNIYNNKQHVKVSQSKCTREQNNGNIGPVWSFQEARISQNYHHLRMKDRLYKISKSISSSASDNSLNVIDKSTNANIRYSNTEILEYILSYIELGAEYDKDISKKQELVKNKIADLFNQKGRCREVLINSFRGVTSHSGRRFESTSRLKRLKDFVSLIEELHKNYCNPNIRHIINPTKLIGSENSYRDNNFSFYPGRCLNMDENKEILQSCKKLSGLDKYKAEKYVYSEMSSMYENNNNTSTLTRKINEQLSFKNWECTEIGVTPSVKDMFESIQTKRKLQRERLKSLSCPPQVDNSTHTVSKTGNLRIYNGATGTKNKDLNSISDKRGDIERINGLKELCLKLKEIRVGKINTQLLSGNDQVPSLYLRKNFNKNEDSSNLFEPLNNSSKESLFPSSMNSNEILIKDNSLDTINNHSLSDSGEVSQRRNSMKRRWELDTPFPTYRRIEYAEDDDNKIGASEFLQTSSIMAGDCKVNHIDTENDTSLNKNKDVEFKENKTACSNNPVAKVNPDIKGVNFSTNSLNYKDTVEAGKEYSITRPDSITTDKEISLGSCMGDYNVILSEKPNVNNNIDISILSKLDTMGDYSENNVDLTCNLLPEHPYFPPVEFFLKLPLETEDRPNSTLSKMERCVEQEKLDVDILDTIGLDDQIKTLESAQESKKTDLDLKNKLSVIEYFPLDNYDISEAIDSYNNLWHKINESCNISDNTYFNIDGLCTEDFYNKGLDTITNCLEKSIDTSPESIEFICKLIYKYTIGNLTHLESQTIAKCTMESRIIKQVHNTHSNNVYLGDFSQADLFLEFIHNIIMQDSEYIDFNSSINEFLNPPDDNFILLVMDLIFEILDTSSIKLKNLNSQKPVAIQKITEAVIKKLQGSYEPYLIKNEPNKWELKRIFHAPNYPNILESEKDLLTIEHLFRHHSCEDKLVKSFAYTNRNSWLHIEQYYQSILDKLTVELIDELLEEVLFVIQKKARNLAI</sequence>